<dbReference type="AlphaFoldDB" id="A0A4Z1EN85"/>
<evidence type="ECO:0000313" key="2">
    <source>
        <dbReference type="EMBL" id="TGO10457.1"/>
    </source>
</evidence>
<organism evidence="2 3">
    <name type="scientific">Botrytis tulipae</name>
    <dbReference type="NCBI Taxonomy" id="87230"/>
    <lineage>
        <taxon>Eukaryota</taxon>
        <taxon>Fungi</taxon>
        <taxon>Dikarya</taxon>
        <taxon>Ascomycota</taxon>
        <taxon>Pezizomycotina</taxon>
        <taxon>Leotiomycetes</taxon>
        <taxon>Helotiales</taxon>
        <taxon>Sclerotiniaceae</taxon>
        <taxon>Botrytis</taxon>
    </lineage>
</organism>
<accession>A0A4Z1EN85</accession>
<feature type="compositionally biased region" description="Polar residues" evidence="1">
    <location>
        <begin position="13"/>
        <end position="31"/>
    </location>
</feature>
<dbReference type="EMBL" id="PQXH01000134">
    <property type="protein sequence ID" value="TGO10457.1"/>
    <property type="molecule type" value="Genomic_DNA"/>
</dbReference>
<gene>
    <name evidence="2" type="ORF">BTUL_0134g00080</name>
</gene>
<name>A0A4Z1EN85_9HELO</name>
<evidence type="ECO:0000313" key="3">
    <source>
        <dbReference type="Proteomes" id="UP000297777"/>
    </source>
</evidence>
<dbReference type="Proteomes" id="UP000297777">
    <property type="component" value="Unassembled WGS sequence"/>
</dbReference>
<sequence>MQLSRTLRLPVQRSYNAPANSAGQSLESNHQNNLAKQNIKLQDLGYGYNRANIYVTNEKRTDLLVANS</sequence>
<proteinExistence type="predicted"/>
<evidence type="ECO:0000256" key="1">
    <source>
        <dbReference type="SAM" id="MobiDB-lite"/>
    </source>
</evidence>
<comment type="caution">
    <text evidence="2">The sequence shown here is derived from an EMBL/GenBank/DDBJ whole genome shotgun (WGS) entry which is preliminary data.</text>
</comment>
<keyword evidence="3" id="KW-1185">Reference proteome</keyword>
<protein>
    <submittedName>
        <fullName evidence="2">Uncharacterized protein</fullName>
    </submittedName>
</protein>
<reference evidence="2 3" key="1">
    <citation type="submission" date="2017-12" db="EMBL/GenBank/DDBJ databases">
        <title>Comparative genomics of Botrytis spp.</title>
        <authorList>
            <person name="Valero-Jimenez C.A."/>
            <person name="Tapia P."/>
            <person name="Veloso J."/>
            <person name="Silva-Moreno E."/>
            <person name="Staats M."/>
            <person name="Valdes J.H."/>
            <person name="Van Kan J.A.L."/>
        </authorList>
    </citation>
    <scope>NUCLEOTIDE SEQUENCE [LARGE SCALE GENOMIC DNA]</scope>
    <source>
        <strain evidence="2 3">Bt9001</strain>
    </source>
</reference>
<feature type="region of interest" description="Disordered" evidence="1">
    <location>
        <begin position="1"/>
        <end position="31"/>
    </location>
</feature>